<reference evidence="1 2" key="1">
    <citation type="submission" date="2019-06" db="EMBL/GenBank/DDBJ databases">
        <title>WGS assembly of Gossypium darwinii.</title>
        <authorList>
            <person name="Chen Z.J."/>
            <person name="Sreedasyam A."/>
            <person name="Ando A."/>
            <person name="Song Q."/>
            <person name="De L."/>
            <person name="Hulse-Kemp A."/>
            <person name="Ding M."/>
            <person name="Ye W."/>
            <person name="Kirkbride R."/>
            <person name="Jenkins J."/>
            <person name="Plott C."/>
            <person name="Lovell J."/>
            <person name="Lin Y.-M."/>
            <person name="Vaughn R."/>
            <person name="Liu B."/>
            <person name="Li W."/>
            <person name="Simpson S."/>
            <person name="Scheffler B."/>
            <person name="Saski C."/>
            <person name="Grover C."/>
            <person name="Hu G."/>
            <person name="Conover J."/>
            <person name="Carlson J."/>
            <person name="Shu S."/>
            <person name="Boston L."/>
            <person name="Williams M."/>
            <person name="Peterson D."/>
            <person name="Mcgee K."/>
            <person name="Jones D."/>
            <person name="Wendel J."/>
            <person name="Stelly D."/>
            <person name="Grimwood J."/>
            <person name="Schmutz J."/>
        </authorList>
    </citation>
    <scope>NUCLEOTIDE SEQUENCE [LARGE SCALE GENOMIC DNA]</scope>
    <source>
        <strain evidence="1">1808015.09</strain>
    </source>
</reference>
<dbReference type="EMBL" id="CM017706">
    <property type="protein sequence ID" value="TYG65848.1"/>
    <property type="molecule type" value="Genomic_DNA"/>
</dbReference>
<dbReference type="AlphaFoldDB" id="A0A5D2CB03"/>
<dbReference type="Proteomes" id="UP000323506">
    <property type="component" value="Chromosome D06"/>
</dbReference>
<gene>
    <name evidence="1" type="ORF">ES288_D06G220000v1</name>
</gene>
<proteinExistence type="predicted"/>
<name>A0A5D2CB03_GOSDA</name>
<accession>A0A5D2CB03</accession>
<keyword evidence="2" id="KW-1185">Reference proteome</keyword>
<sequence>MVTSSDILLTLFSAFSFTALKVASFNGDHSLACCY</sequence>
<protein>
    <submittedName>
        <fullName evidence="1">Uncharacterized protein</fullName>
    </submittedName>
</protein>
<evidence type="ECO:0000313" key="2">
    <source>
        <dbReference type="Proteomes" id="UP000323506"/>
    </source>
</evidence>
<organism evidence="1 2">
    <name type="scientific">Gossypium darwinii</name>
    <name type="common">Darwin's cotton</name>
    <name type="synonym">Gossypium barbadense var. darwinii</name>
    <dbReference type="NCBI Taxonomy" id="34276"/>
    <lineage>
        <taxon>Eukaryota</taxon>
        <taxon>Viridiplantae</taxon>
        <taxon>Streptophyta</taxon>
        <taxon>Embryophyta</taxon>
        <taxon>Tracheophyta</taxon>
        <taxon>Spermatophyta</taxon>
        <taxon>Magnoliopsida</taxon>
        <taxon>eudicotyledons</taxon>
        <taxon>Gunneridae</taxon>
        <taxon>Pentapetalae</taxon>
        <taxon>rosids</taxon>
        <taxon>malvids</taxon>
        <taxon>Malvales</taxon>
        <taxon>Malvaceae</taxon>
        <taxon>Malvoideae</taxon>
        <taxon>Gossypium</taxon>
    </lineage>
</organism>
<evidence type="ECO:0000313" key="1">
    <source>
        <dbReference type="EMBL" id="TYG65848.1"/>
    </source>
</evidence>